<gene>
    <name evidence="6" type="ORF">BFR47_17070</name>
</gene>
<reference evidence="6 7" key="1">
    <citation type="submission" date="2016-07" db="EMBL/GenBank/DDBJ databases">
        <title>Draft Genome Sequence of Oceanisphaera psychrotolerans, isolated from coastal sediment samples.</title>
        <authorList>
            <person name="Zhuo S."/>
            <person name="Ruan Z."/>
        </authorList>
    </citation>
    <scope>NUCLEOTIDE SEQUENCE [LARGE SCALE GENOMIC DNA]</scope>
    <source>
        <strain evidence="6 7">LAM-WHM-ZC</strain>
    </source>
</reference>
<keyword evidence="3" id="KW-0238">DNA-binding</keyword>
<evidence type="ECO:0000256" key="1">
    <source>
        <dbReference type="ARBA" id="ARBA00009437"/>
    </source>
</evidence>
<evidence type="ECO:0000259" key="5">
    <source>
        <dbReference type="PROSITE" id="PS50931"/>
    </source>
</evidence>
<dbReference type="SUPFAM" id="SSF46785">
    <property type="entry name" value="Winged helix' DNA-binding domain"/>
    <property type="match status" value="1"/>
</dbReference>
<keyword evidence="7" id="KW-1185">Reference proteome</keyword>
<dbReference type="EMBL" id="MDKE01000042">
    <property type="protein sequence ID" value="OIN06771.1"/>
    <property type="molecule type" value="Genomic_DNA"/>
</dbReference>
<dbReference type="OrthoDB" id="5293066at2"/>
<proteinExistence type="inferred from homology"/>
<dbReference type="Gene3D" id="1.10.10.10">
    <property type="entry name" value="Winged helix-like DNA-binding domain superfamily/Winged helix DNA-binding domain"/>
    <property type="match status" value="1"/>
</dbReference>
<keyword evidence="4" id="KW-0804">Transcription</keyword>
<dbReference type="InterPro" id="IPR036388">
    <property type="entry name" value="WH-like_DNA-bd_sf"/>
</dbReference>
<dbReference type="Pfam" id="PF03466">
    <property type="entry name" value="LysR_substrate"/>
    <property type="match status" value="1"/>
</dbReference>
<evidence type="ECO:0000256" key="4">
    <source>
        <dbReference type="ARBA" id="ARBA00023163"/>
    </source>
</evidence>
<feature type="domain" description="HTH lysR-type" evidence="5">
    <location>
        <begin position="7"/>
        <end position="64"/>
    </location>
</feature>
<protein>
    <submittedName>
        <fullName evidence="6">LysR family transcriptional regulator</fullName>
    </submittedName>
</protein>
<comment type="similarity">
    <text evidence="1">Belongs to the LysR transcriptional regulatory family.</text>
</comment>
<dbReference type="Gene3D" id="3.40.190.290">
    <property type="match status" value="1"/>
</dbReference>
<dbReference type="FunFam" id="1.10.10.10:FF:000063">
    <property type="entry name" value="LysR family transcriptional regulator"/>
    <property type="match status" value="1"/>
</dbReference>
<dbReference type="SUPFAM" id="SSF53850">
    <property type="entry name" value="Periplasmic binding protein-like II"/>
    <property type="match status" value="1"/>
</dbReference>
<dbReference type="STRING" id="1414654.BFR47_17070"/>
<keyword evidence="2" id="KW-0805">Transcription regulation</keyword>
<dbReference type="InterPro" id="IPR000847">
    <property type="entry name" value="LysR_HTH_N"/>
</dbReference>
<dbReference type="InterPro" id="IPR036390">
    <property type="entry name" value="WH_DNA-bd_sf"/>
</dbReference>
<evidence type="ECO:0000256" key="3">
    <source>
        <dbReference type="ARBA" id="ARBA00023125"/>
    </source>
</evidence>
<dbReference type="GO" id="GO:0003700">
    <property type="term" value="F:DNA-binding transcription factor activity"/>
    <property type="evidence" value="ECO:0007669"/>
    <property type="project" value="InterPro"/>
</dbReference>
<dbReference type="GO" id="GO:0000976">
    <property type="term" value="F:transcription cis-regulatory region binding"/>
    <property type="evidence" value="ECO:0007669"/>
    <property type="project" value="TreeGrafter"/>
</dbReference>
<accession>A0A1J4QAR4</accession>
<dbReference type="AlphaFoldDB" id="A0A1J4QAR4"/>
<name>A0A1J4QAR4_9GAMM</name>
<dbReference type="RefSeq" id="WP_071473542.1">
    <property type="nucleotide sequence ID" value="NZ_MDKE01000042.1"/>
</dbReference>
<dbReference type="InterPro" id="IPR005119">
    <property type="entry name" value="LysR_subst-bd"/>
</dbReference>
<dbReference type="PROSITE" id="PS50931">
    <property type="entry name" value="HTH_LYSR"/>
    <property type="match status" value="1"/>
</dbReference>
<evidence type="ECO:0000313" key="7">
    <source>
        <dbReference type="Proteomes" id="UP000243073"/>
    </source>
</evidence>
<sequence length="300" mass="33599">MSREKSLTLEALRVLDAIERRGSFAAAADELGKVPSALSYTMQKLEDELDLALFDRSGHKTQFTPVGRLMLERGRQLLHAASQLVEDARALELGWETQLTLAIDAIMPSQRLFPVLDALSKQTETDIKLAHEVLAGTWEALETGRADLAITPLRDNTVLSPAIKTCFLYQETFIYVAHPEHPIHQEPGPLTEEVLSRYRAIAVADTARLKPPLTYRLFDKQSRLTVSTMQDKIIALKAGLGISSIPQSWLEDMLEKGELKEVAGSSRETTEVVLAWRRDAMGKAKSWLIRQIPALFQRNE</sequence>
<evidence type="ECO:0000256" key="2">
    <source>
        <dbReference type="ARBA" id="ARBA00023015"/>
    </source>
</evidence>
<dbReference type="Pfam" id="PF00126">
    <property type="entry name" value="HTH_1"/>
    <property type="match status" value="1"/>
</dbReference>
<dbReference type="PANTHER" id="PTHR30126">
    <property type="entry name" value="HTH-TYPE TRANSCRIPTIONAL REGULATOR"/>
    <property type="match status" value="1"/>
</dbReference>
<dbReference type="PANTHER" id="PTHR30126:SF22">
    <property type="entry name" value="HTH-TYPE TRANSCRIPTIONAL REGULATOR YHAJ-RELATED"/>
    <property type="match status" value="1"/>
</dbReference>
<organism evidence="6 7">
    <name type="scientific">Oceanisphaera psychrotolerans</name>
    <dbReference type="NCBI Taxonomy" id="1414654"/>
    <lineage>
        <taxon>Bacteria</taxon>
        <taxon>Pseudomonadati</taxon>
        <taxon>Pseudomonadota</taxon>
        <taxon>Gammaproteobacteria</taxon>
        <taxon>Aeromonadales</taxon>
        <taxon>Aeromonadaceae</taxon>
        <taxon>Oceanisphaera</taxon>
    </lineage>
</organism>
<comment type="caution">
    <text evidence="6">The sequence shown here is derived from an EMBL/GenBank/DDBJ whole genome shotgun (WGS) entry which is preliminary data.</text>
</comment>
<evidence type="ECO:0000313" key="6">
    <source>
        <dbReference type="EMBL" id="OIN06771.1"/>
    </source>
</evidence>
<dbReference type="Proteomes" id="UP000243073">
    <property type="component" value="Unassembled WGS sequence"/>
</dbReference>